<protein>
    <submittedName>
        <fullName evidence="4">Thiamin-phosphate pyrophosphorylase</fullName>
    </submittedName>
</protein>
<dbReference type="KEGG" id="abas:ACPOL_1964"/>
<dbReference type="InterPro" id="IPR013785">
    <property type="entry name" value="Aldolase_TIM"/>
</dbReference>
<dbReference type="SUPFAM" id="SSF51391">
    <property type="entry name" value="Thiamin phosphate synthase"/>
    <property type="match status" value="1"/>
</dbReference>
<dbReference type="Pfam" id="PF02581">
    <property type="entry name" value="TMP-TENI"/>
    <property type="match status" value="1"/>
</dbReference>
<evidence type="ECO:0000313" key="4">
    <source>
        <dbReference type="EMBL" id="AXC11300.1"/>
    </source>
</evidence>
<reference evidence="4 5" key="1">
    <citation type="journal article" date="2018" name="Front. Microbiol.">
        <title>Hydrolytic Capabilities as a Key to Environmental Success: Chitinolytic and Cellulolytic Acidobacteria From Acidic Sub-arctic Soils and Boreal Peatlands.</title>
        <authorList>
            <person name="Belova S.E."/>
            <person name="Ravin N.V."/>
            <person name="Pankratov T.A."/>
            <person name="Rakitin A.L."/>
            <person name="Ivanova A.A."/>
            <person name="Beletsky A.V."/>
            <person name="Mardanov A.V."/>
            <person name="Sinninghe Damste J.S."/>
            <person name="Dedysh S.N."/>
        </authorList>
    </citation>
    <scope>NUCLEOTIDE SEQUENCE [LARGE SCALE GENOMIC DNA]</scope>
    <source>
        <strain evidence="4 5">SBC82</strain>
    </source>
</reference>
<dbReference type="CDD" id="cd00564">
    <property type="entry name" value="TMP_TenI"/>
    <property type="match status" value="1"/>
</dbReference>
<accession>A0A2Z5FX51</accession>
<evidence type="ECO:0000313" key="5">
    <source>
        <dbReference type="Proteomes" id="UP000253606"/>
    </source>
</evidence>
<gene>
    <name evidence="4" type="ORF">ACPOL_1964</name>
</gene>
<dbReference type="GO" id="GO:0004789">
    <property type="term" value="F:thiamine-phosphate diphosphorylase activity"/>
    <property type="evidence" value="ECO:0007669"/>
    <property type="project" value="TreeGrafter"/>
</dbReference>
<dbReference type="PANTHER" id="PTHR20857:SF15">
    <property type="entry name" value="THIAMINE-PHOSPHATE SYNTHASE"/>
    <property type="match status" value="1"/>
</dbReference>
<sequence length="223" mass="22433">MLLYAITDRNSLAGNCGECERILLSLAAQWSAGGVDYIQVREKDLPVAALISLAAGIVRACRQSGGSTQVFVNSRPDSAAGILAGSGANGVHLTGGLSAEQLAAAISLIRRSFAASTPVSVSCHSTEEVSAAASAGATLALFAPVFHKNIPGKGATCGVGLDLLAAACRAGHQGAAERALPVLALGGVTVENANQCAAAGAAGVASIRLFLGEGWRRLRETNP</sequence>
<evidence type="ECO:0000256" key="1">
    <source>
        <dbReference type="ARBA" id="ARBA00004948"/>
    </source>
</evidence>
<comment type="pathway">
    <text evidence="1">Cofactor biosynthesis; thiamine diphosphate biosynthesis.</text>
</comment>
<proteinExistence type="predicted"/>
<dbReference type="GO" id="GO:0005737">
    <property type="term" value="C:cytoplasm"/>
    <property type="evidence" value="ECO:0007669"/>
    <property type="project" value="TreeGrafter"/>
</dbReference>
<dbReference type="PANTHER" id="PTHR20857">
    <property type="entry name" value="THIAMINE-PHOSPHATE PYROPHOSPHORYLASE"/>
    <property type="match status" value="1"/>
</dbReference>
<evidence type="ECO:0000259" key="3">
    <source>
        <dbReference type="Pfam" id="PF02581"/>
    </source>
</evidence>
<dbReference type="EMBL" id="CP030840">
    <property type="protein sequence ID" value="AXC11300.1"/>
    <property type="molecule type" value="Genomic_DNA"/>
</dbReference>
<dbReference type="AlphaFoldDB" id="A0A2Z5FX51"/>
<dbReference type="Gene3D" id="3.20.20.70">
    <property type="entry name" value="Aldolase class I"/>
    <property type="match status" value="1"/>
</dbReference>
<organism evidence="4 5">
    <name type="scientific">Acidisarcina polymorpha</name>
    <dbReference type="NCBI Taxonomy" id="2211140"/>
    <lineage>
        <taxon>Bacteria</taxon>
        <taxon>Pseudomonadati</taxon>
        <taxon>Acidobacteriota</taxon>
        <taxon>Terriglobia</taxon>
        <taxon>Terriglobales</taxon>
        <taxon>Acidobacteriaceae</taxon>
        <taxon>Acidisarcina</taxon>
    </lineage>
</organism>
<dbReference type="InterPro" id="IPR036206">
    <property type="entry name" value="ThiamineP_synth_sf"/>
</dbReference>
<dbReference type="RefSeq" id="WP_114206761.1">
    <property type="nucleotide sequence ID" value="NZ_CP030840.1"/>
</dbReference>
<dbReference type="GO" id="GO:0009228">
    <property type="term" value="P:thiamine biosynthetic process"/>
    <property type="evidence" value="ECO:0007669"/>
    <property type="project" value="UniProtKB-KW"/>
</dbReference>
<dbReference type="OrthoDB" id="9812206at2"/>
<feature type="domain" description="Thiamine phosphate synthase/TenI" evidence="3">
    <location>
        <begin position="3"/>
        <end position="208"/>
    </location>
</feature>
<dbReference type="Proteomes" id="UP000253606">
    <property type="component" value="Chromosome"/>
</dbReference>
<keyword evidence="2" id="KW-0784">Thiamine biosynthesis</keyword>
<keyword evidence="5" id="KW-1185">Reference proteome</keyword>
<dbReference type="InterPro" id="IPR022998">
    <property type="entry name" value="ThiamineP_synth_TenI"/>
</dbReference>
<name>A0A2Z5FX51_9BACT</name>
<evidence type="ECO:0000256" key="2">
    <source>
        <dbReference type="ARBA" id="ARBA00022977"/>
    </source>
</evidence>